<keyword evidence="1" id="KW-1133">Transmembrane helix</keyword>
<feature type="transmembrane region" description="Helical" evidence="1">
    <location>
        <begin position="7"/>
        <end position="23"/>
    </location>
</feature>
<organism evidence="2">
    <name type="scientific">marine metagenome</name>
    <dbReference type="NCBI Taxonomy" id="408172"/>
    <lineage>
        <taxon>unclassified sequences</taxon>
        <taxon>metagenomes</taxon>
        <taxon>ecological metagenomes</taxon>
    </lineage>
</organism>
<keyword evidence="1" id="KW-0812">Transmembrane</keyword>
<feature type="transmembrane region" description="Helical" evidence="1">
    <location>
        <begin position="145"/>
        <end position="166"/>
    </location>
</feature>
<evidence type="ECO:0000313" key="2">
    <source>
        <dbReference type="EMBL" id="SVA97494.1"/>
    </source>
</evidence>
<keyword evidence="1" id="KW-0472">Membrane</keyword>
<sequence>MKRQIPVLITFIVGIVLLLGYFVPRGPFGLLNESFSDYFGIIAVFAFILGGGSIMKIHLKRIVTKGRDWQYSWVTIIGFVSTLIIGLFKVGNSTGISGGVLATDSGLRFIFDGIYTPLSATMFALLGFFVASASYRAFRARTREAAILLVAATIILLGRTPVGGYLTAWMPESLSFLEIPNIANWLMAWPNTAGQRAIMIGVALGIIATSIRIIIGLERTYLGRED</sequence>
<gene>
    <name evidence="2" type="ORF">METZ01_LOCUS150348</name>
</gene>
<proteinExistence type="predicted"/>
<evidence type="ECO:0000256" key="1">
    <source>
        <dbReference type="SAM" id="Phobius"/>
    </source>
</evidence>
<protein>
    <submittedName>
        <fullName evidence="2">Uncharacterized protein</fullName>
    </submittedName>
</protein>
<feature type="transmembrane region" description="Helical" evidence="1">
    <location>
        <begin position="71"/>
        <end position="90"/>
    </location>
</feature>
<reference evidence="2" key="1">
    <citation type="submission" date="2018-05" db="EMBL/GenBank/DDBJ databases">
        <authorList>
            <person name="Lanie J.A."/>
            <person name="Ng W.-L."/>
            <person name="Kazmierczak K.M."/>
            <person name="Andrzejewski T.M."/>
            <person name="Davidsen T.M."/>
            <person name="Wayne K.J."/>
            <person name="Tettelin H."/>
            <person name="Glass J.I."/>
            <person name="Rusch D."/>
            <person name="Podicherti R."/>
            <person name="Tsui H.-C.T."/>
            <person name="Winkler M.E."/>
        </authorList>
    </citation>
    <scope>NUCLEOTIDE SEQUENCE</scope>
</reference>
<feature type="transmembrane region" description="Helical" evidence="1">
    <location>
        <begin position="38"/>
        <end position="59"/>
    </location>
</feature>
<feature type="transmembrane region" description="Helical" evidence="1">
    <location>
        <begin position="110"/>
        <end position="133"/>
    </location>
</feature>
<accession>A0A382A7V5</accession>
<dbReference type="EMBL" id="UINC01024239">
    <property type="protein sequence ID" value="SVA97494.1"/>
    <property type="molecule type" value="Genomic_DNA"/>
</dbReference>
<name>A0A382A7V5_9ZZZZ</name>
<dbReference type="AlphaFoldDB" id="A0A382A7V5"/>
<feature type="transmembrane region" description="Helical" evidence="1">
    <location>
        <begin position="197"/>
        <end position="215"/>
    </location>
</feature>